<keyword evidence="5" id="KW-1185">Reference proteome</keyword>
<gene>
    <name evidence="4" type="ORF">ACFP1Z_29715</name>
</gene>
<organism evidence="4 5">
    <name type="scientific">Streptomyces gamaensis</name>
    <dbReference type="NCBI Taxonomy" id="1763542"/>
    <lineage>
        <taxon>Bacteria</taxon>
        <taxon>Bacillati</taxon>
        <taxon>Actinomycetota</taxon>
        <taxon>Actinomycetes</taxon>
        <taxon>Kitasatosporales</taxon>
        <taxon>Streptomycetaceae</taxon>
        <taxon>Streptomyces</taxon>
    </lineage>
</organism>
<keyword evidence="3" id="KW-0812">Transmembrane</keyword>
<feature type="region of interest" description="Disordered" evidence="2">
    <location>
        <begin position="40"/>
        <end position="69"/>
    </location>
</feature>
<proteinExistence type="predicted"/>
<evidence type="ECO:0000313" key="5">
    <source>
        <dbReference type="Proteomes" id="UP001596083"/>
    </source>
</evidence>
<evidence type="ECO:0000256" key="3">
    <source>
        <dbReference type="SAM" id="Phobius"/>
    </source>
</evidence>
<keyword evidence="3" id="KW-1133">Transmembrane helix</keyword>
<feature type="compositionally biased region" description="Pro residues" evidence="2">
    <location>
        <begin position="227"/>
        <end position="274"/>
    </location>
</feature>
<dbReference type="NCBIfam" id="NF033748">
    <property type="entry name" value="class_F_sortase"/>
    <property type="match status" value="1"/>
</dbReference>
<dbReference type="Proteomes" id="UP001596083">
    <property type="component" value="Unassembled WGS sequence"/>
</dbReference>
<evidence type="ECO:0000313" key="4">
    <source>
        <dbReference type="EMBL" id="MFC5724339.1"/>
    </source>
</evidence>
<feature type="compositionally biased region" description="Pro residues" evidence="2">
    <location>
        <begin position="55"/>
        <end position="65"/>
    </location>
</feature>
<dbReference type="Pfam" id="PF04203">
    <property type="entry name" value="Sortase"/>
    <property type="match status" value="1"/>
</dbReference>
<dbReference type="Gene3D" id="2.40.260.10">
    <property type="entry name" value="Sortase"/>
    <property type="match status" value="1"/>
</dbReference>
<evidence type="ECO:0000256" key="1">
    <source>
        <dbReference type="ARBA" id="ARBA00022801"/>
    </source>
</evidence>
<feature type="transmembrane region" description="Helical" evidence="3">
    <location>
        <begin position="12"/>
        <end position="30"/>
    </location>
</feature>
<keyword evidence="1" id="KW-0378">Hydrolase</keyword>
<dbReference type="EMBL" id="JBHSPB010000026">
    <property type="protein sequence ID" value="MFC5724339.1"/>
    <property type="molecule type" value="Genomic_DNA"/>
</dbReference>
<accession>A0ABW0Z9Z6</accession>
<dbReference type="InterPro" id="IPR042001">
    <property type="entry name" value="Sortase_F"/>
</dbReference>
<dbReference type="InterPro" id="IPR005754">
    <property type="entry name" value="Sortase"/>
</dbReference>
<keyword evidence="3" id="KW-0472">Membrane</keyword>
<dbReference type="SUPFAM" id="SSF63817">
    <property type="entry name" value="Sortase"/>
    <property type="match status" value="1"/>
</dbReference>
<dbReference type="CDD" id="cd05829">
    <property type="entry name" value="Sortase_F"/>
    <property type="match status" value="1"/>
</dbReference>
<name>A0ABW0Z9Z6_9ACTN</name>
<feature type="region of interest" description="Disordered" evidence="2">
    <location>
        <begin position="227"/>
        <end position="286"/>
    </location>
</feature>
<evidence type="ECO:0000256" key="2">
    <source>
        <dbReference type="SAM" id="MobiDB-lite"/>
    </source>
</evidence>
<dbReference type="RefSeq" id="WP_390320802.1">
    <property type="nucleotide sequence ID" value="NZ_JBHSPB010000026.1"/>
</dbReference>
<dbReference type="InterPro" id="IPR023365">
    <property type="entry name" value="Sortase_dom-sf"/>
</dbReference>
<reference evidence="5" key="1">
    <citation type="journal article" date="2019" name="Int. J. Syst. Evol. Microbiol.">
        <title>The Global Catalogue of Microorganisms (GCM) 10K type strain sequencing project: providing services to taxonomists for standard genome sequencing and annotation.</title>
        <authorList>
            <consortium name="The Broad Institute Genomics Platform"/>
            <consortium name="The Broad Institute Genome Sequencing Center for Infectious Disease"/>
            <person name="Wu L."/>
            <person name="Ma J."/>
        </authorList>
    </citation>
    <scope>NUCLEOTIDE SEQUENCE [LARGE SCALE GENOMIC DNA]</scope>
    <source>
        <strain evidence="5">CGMCC 4.7304</strain>
    </source>
</reference>
<comment type="caution">
    <text evidence="4">The sequence shown here is derived from an EMBL/GenBank/DDBJ whole genome shotgun (WGS) entry which is preliminary data.</text>
</comment>
<sequence>MSDVRTGGVRRLLLTGAAWAALLLALWLWGRDAVDEPETTAPKVNVVAPRSQGRPPAPGLPPAHEPLPGVGPQSLVVKAMNIKAPIEGHGLDPLGTVELPPYERPNAVSWYQEGPQPGSPGAAVLVGHVDTKTAPAVFYELSNMKRGQAIGVTRSDGSTAEFTVEDVSVVPNDRFDDAKVYGPRDPDRAELRLITCGGDYNRAKHEYTANVVVSAYLTGFGPPPPPAVKPAAPPAAQPPASTPAAPRPVAPPPPAPRPGTAPVVPPAPPLPPPAADAGSDGDDNAS</sequence>
<protein>
    <submittedName>
        <fullName evidence="4">Class F sortase</fullName>
    </submittedName>
</protein>